<proteinExistence type="inferred from homology"/>
<evidence type="ECO:0000256" key="5">
    <source>
        <dbReference type="ARBA" id="ARBA00022801"/>
    </source>
</evidence>
<evidence type="ECO:0000256" key="1">
    <source>
        <dbReference type="ARBA" id="ARBA00000677"/>
    </source>
</evidence>
<dbReference type="PROSITE" id="PS00761">
    <property type="entry name" value="SPASE_I_3"/>
    <property type="match status" value="1"/>
</dbReference>
<gene>
    <name evidence="9" type="primary">lepB</name>
    <name evidence="9" type="ORF">FEF26_03150</name>
</gene>
<dbReference type="NCBIfam" id="TIGR02227">
    <property type="entry name" value="sigpep_I_bact"/>
    <property type="match status" value="1"/>
</dbReference>
<keyword evidence="7" id="KW-0645">Protease</keyword>
<dbReference type="EC" id="3.4.21.89" evidence="4 7"/>
<comment type="similarity">
    <text evidence="3 7">Belongs to the peptidase S26 family.</text>
</comment>
<dbReference type="GO" id="GO:0006465">
    <property type="term" value="P:signal peptide processing"/>
    <property type="evidence" value="ECO:0007669"/>
    <property type="project" value="InterPro"/>
</dbReference>
<organism evidence="9 10">
    <name type="scientific">Nesterenkonia salmonea</name>
    <dbReference type="NCBI Taxonomy" id="1804987"/>
    <lineage>
        <taxon>Bacteria</taxon>
        <taxon>Bacillati</taxon>
        <taxon>Actinomycetota</taxon>
        <taxon>Actinomycetes</taxon>
        <taxon>Micrococcales</taxon>
        <taxon>Micrococcaceae</taxon>
        <taxon>Nesterenkonia</taxon>
    </lineage>
</organism>
<evidence type="ECO:0000259" key="8">
    <source>
        <dbReference type="Pfam" id="PF10502"/>
    </source>
</evidence>
<dbReference type="GO" id="GO:0004252">
    <property type="term" value="F:serine-type endopeptidase activity"/>
    <property type="evidence" value="ECO:0007669"/>
    <property type="project" value="InterPro"/>
</dbReference>
<dbReference type="Gene3D" id="2.10.109.10">
    <property type="entry name" value="Umud Fragment, subunit A"/>
    <property type="match status" value="1"/>
</dbReference>
<name>A0A5R9BG73_9MICC</name>
<dbReference type="Proteomes" id="UP000310458">
    <property type="component" value="Unassembled WGS sequence"/>
</dbReference>
<feature type="active site" evidence="6">
    <location>
        <position position="31"/>
    </location>
</feature>
<evidence type="ECO:0000256" key="3">
    <source>
        <dbReference type="ARBA" id="ARBA00009370"/>
    </source>
</evidence>
<reference evidence="9 10" key="1">
    <citation type="submission" date="2019-05" db="EMBL/GenBank/DDBJ databases">
        <title>Nesterenkonia sp. GY074 isolated from the Southern Atlantic Ocean.</title>
        <authorList>
            <person name="Zhang G."/>
        </authorList>
    </citation>
    <scope>NUCLEOTIDE SEQUENCE [LARGE SCALE GENOMIC DNA]</scope>
    <source>
        <strain evidence="9 10">GY074</strain>
    </source>
</reference>
<dbReference type="EMBL" id="VAVZ01000006">
    <property type="protein sequence ID" value="TLP99142.1"/>
    <property type="molecule type" value="Genomic_DNA"/>
</dbReference>
<protein>
    <recommendedName>
        <fullName evidence="4 7">Signal peptidase I</fullName>
        <ecNumber evidence="4 7">3.4.21.89</ecNumber>
    </recommendedName>
</protein>
<evidence type="ECO:0000256" key="4">
    <source>
        <dbReference type="ARBA" id="ARBA00013208"/>
    </source>
</evidence>
<keyword evidence="10" id="KW-1185">Reference proteome</keyword>
<dbReference type="InterPro" id="IPR000223">
    <property type="entry name" value="Pept_S26A_signal_pept_1"/>
</dbReference>
<comment type="subcellular location">
    <subcellularLocation>
        <location evidence="2">Cell membrane</location>
        <topology evidence="2">Single-pass type II membrane protein</topology>
    </subcellularLocation>
    <subcellularLocation>
        <location evidence="7">Membrane</location>
        <topology evidence="7">Single-pass type II membrane protein</topology>
    </subcellularLocation>
</comment>
<dbReference type="PRINTS" id="PR00727">
    <property type="entry name" value="LEADERPTASE"/>
</dbReference>
<keyword evidence="5 7" id="KW-0378">Hydrolase</keyword>
<evidence type="ECO:0000313" key="9">
    <source>
        <dbReference type="EMBL" id="TLP99142.1"/>
    </source>
</evidence>
<evidence type="ECO:0000256" key="2">
    <source>
        <dbReference type="ARBA" id="ARBA00004401"/>
    </source>
</evidence>
<evidence type="ECO:0000256" key="6">
    <source>
        <dbReference type="PIRSR" id="PIRSR600223-1"/>
    </source>
</evidence>
<feature type="active site" evidence="6">
    <location>
        <position position="99"/>
    </location>
</feature>
<dbReference type="InterPro" id="IPR036286">
    <property type="entry name" value="LexA/Signal_pep-like_sf"/>
</dbReference>
<evidence type="ECO:0000256" key="7">
    <source>
        <dbReference type="RuleBase" id="RU362042"/>
    </source>
</evidence>
<evidence type="ECO:0000313" key="10">
    <source>
        <dbReference type="Proteomes" id="UP000310458"/>
    </source>
</evidence>
<comment type="caution">
    <text evidence="9">The sequence shown here is derived from an EMBL/GenBank/DDBJ whole genome shotgun (WGS) entry which is preliminary data.</text>
</comment>
<comment type="catalytic activity">
    <reaction evidence="1 7">
        <text>Cleavage of hydrophobic, N-terminal signal or leader sequences from secreted and periplasmic proteins.</text>
        <dbReference type="EC" id="3.4.21.89"/>
    </reaction>
</comment>
<dbReference type="Pfam" id="PF10502">
    <property type="entry name" value="Peptidase_S26"/>
    <property type="match status" value="1"/>
</dbReference>
<sequence length="206" mass="22047">MGAGVVVILALLISTTIRVFAVDLYAVNQESMDPTLRDGERIAVSKSYPEDNGPKRGDIVVFDGEGSFTPYQGGPSLNRSLETLGHWVGLGSAPHVYVKRVIGAAGDLVACCDDSGQLTVNGEPIAENYLPYEVSPEKPASDLTFEALVPEGRIWVMGDNRAESVDSRDLLGAPGGGMISEDRIIGSATSVVWPWEDRRDLEGGLR</sequence>
<dbReference type="PANTHER" id="PTHR43390">
    <property type="entry name" value="SIGNAL PEPTIDASE I"/>
    <property type="match status" value="1"/>
</dbReference>
<dbReference type="GO" id="GO:0009003">
    <property type="term" value="F:signal peptidase activity"/>
    <property type="evidence" value="ECO:0007669"/>
    <property type="project" value="UniProtKB-EC"/>
</dbReference>
<dbReference type="AlphaFoldDB" id="A0A5R9BG73"/>
<dbReference type="PANTHER" id="PTHR43390:SF1">
    <property type="entry name" value="CHLOROPLAST PROCESSING PEPTIDASE"/>
    <property type="match status" value="1"/>
</dbReference>
<dbReference type="InterPro" id="IPR019758">
    <property type="entry name" value="Pept_S26A_signal_pept_1_CS"/>
</dbReference>
<dbReference type="GO" id="GO:0005886">
    <property type="term" value="C:plasma membrane"/>
    <property type="evidence" value="ECO:0007669"/>
    <property type="project" value="UniProtKB-SubCell"/>
</dbReference>
<dbReference type="OrthoDB" id="9815782at2"/>
<dbReference type="CDD" id="cd06530">
    <property type="entry name" value="S26_SPase_I"/>
    <property type="match status" value="1"/>
</dbReference>
<dbReference type="SUPFAM" id="SSF51306">
    <property type="entry name" value="LexA/Signal peptidase"/>
    <property type="match status" value="1"/>
</dbReference>
<accession>A0A5R9BG73</accession>
<dbReference type="InterPro" id="IPR019533">
    <property type="entry name" value="Peptidase_S26"/>
</dbReference>
<feature type="domain" description="Peptidase S26" evidence="8">
    <location>
        <begin position="5"/>
        <end position="193"/>
    </location>
</feature>